<dbReference type="AlphaFoldDB" id="A0A5C4T7P0"/>
<dbReference type="RefSeq" id="WP_139603408.1">
    <property type="nucleotide sequence ID" value="NZ_VDCQ01000022.1"/>
</dbReference>
<keyword evidence="2" id="KW-1185">Reference proteome</keyword>
<dbReference type="EMBL" id="VDCQ01000022">
    <property type="protein sequence ID" value="TNJ65068.1"/>
    <property type="molecule type" value="Genomic_DNA"/>
</dbReference>
<protein>
    <submittedName>
        <fullName evidence="1">Uncharacterized protein</fullName>
    </submittedName>
</protein>
<sequence length="64" mass="7247">MTKSEANRGSVSVRIAAVSRISELLPRKLHALSSISMEHGNHPYIDQHFRRNVLESMRMPGYAL</sequence>
<accession>A0A5C4T7P0</accession>
<organism evidence="1 2">
    <name type="scientific">Paenibacillus hemerocallicola</name>
    <dbReference type="NCBI Taxonomy" id="1172614"/>
    <lineage>
        <taxon>Bacteria</taxon>
        <taxon>Bacillati</taxon>
        <taxon>Bacillota</taxon>
        <taxon>Bacilli</taxon>
        <taxon>Bacillales</taxon>
        <taxon>Paenibacillaceae</taxon>
        <taxon>Paenibacillus</taxon>
    </lineage>
</organism>
<comment type="caution">
    <text evidence="1">The sequence shown here is derived from an EMBL/GenBank/DDBJ whole genome shotgun (WGS) entry which is preliminary data.</text>
</comment>
<name>A0A5C4T7P0_9BACL</name>
<reference evidence="1 2" key="1">
    <citation type="submission" date="2019-05" db="EMBL/GenBank/DDBJ databases">
        <title>We sequenced the genome of Paenibacillus hemerocallicola KCTC 33185 for further insight into its adaptation and study the phylogeny of Paenibacillus.</title>
        <authorList>
            <person name="Narsing Rao M.P."/>
        </authorList>
    </citation>
    <scope>NUCLEOTIDE SEQUENCE [LARGE SCALE GENOMIC DNA]</scope>
    <source>
        <strain evidence="1 2">KCTC 33185</strain>
    </source>
</reference>
<evidence type="ECO:0000313" key="2">
    <source>
        <dbReference type="Proteomes" id="UP000307943"/>
    </source>
</evidence>
<proteinExistence type="predicted"/>
<evidence type="ECO:0000313" key="1">
    <source>
        <dbReference type="EMBL" id="TNJ65068.1"/>
    </source>
</evidence>
<gene>
    <name evidence="1" type="ORF">FE784_16920</name>
</gene>
<dbReference type="Proteomes" id="UP000307943">
    <property type="component" value="Unassembled WGS sequence"/>
</dbReference>